<dbReference type="InterPro" id="IPR002397">
    <property type="entry name" value="Cyt_P450_B"/>
</dbReference>
<reference evidence="3 4" key="1">
    <citation type="submission" date="2021-03" db="EMBL/GenBank/DDBJ databases">
        <title>Sequencing the genomes of 1000 actinobacteria strains.</title>
        <authorList>
            <person name="Klenk H.-P."/>
        </authorList>
    </citation>
    <scope>NUCLEOTIDE SEQUENCE [LARGE SCALE GENOMIC DNA]</scope>
    <source>
        <strain evidence="3 4">DSM 46670</strain>
    </source>
</reference>
<keyword evidence="4" id="KW-1185">Reference proteome</keyword>
<proteinExistence type="inferred from homology"/>
<accession>A0ABS4TB79</accession>
<keyword evidence="2" id="KW-0408">Iron</keyword>
<keyword evidence="2" id="KW-0503">Monooxygenase</keyword>
<dbReference type="Gene3D" id="1.10.630.10">
    <property type="entry name" value="Cytochrome P450"/>
    <property type="match status" value="1"/>
</dbReference>
<dbReference type="PRINTS" id="PR00359">
    <property type="entry name" value="BP450"/>
</dbReference>
<protein>
    <submittedName>
        <fullName evidence="3">Cytochrome P450</fullName>
    </submittedName>
</protein>
<name>A0ABS4TB79_9PSEU</name>
<keyword evidence="2" id="KW-0349">Heme</keyword>
<dbReference type="PANTHER" id="PTHR46696">
    <property type="entry name" value="P450, PUTATIVE (EUROFUNG)-RELATED"/>
    <property type="match status" value="1"/>
</dbReference>
<dbReference type="Pfam" id="PF00067">
    <property type="entry name" value="p450"/>
    <property type="match status" value="1"/>
</dbReference>
<dbReference type="EMBL" id="JAGINW010000001">
    <property type="protein sequence ID" value="MBP2321591.1"/>
    <property type="molecule type" value="Genomic_DNA"/>
</dbReference>
<keyword evidence="2" id="KW-0560">Oxidoreductase</keyword>
<dbReference type="Proteomes" id="UP001519332">
    <property type="component" value="Unassembled WGS sequence"/>
</dbReference>
<dbReference type="PROSITE" id="PS00086">
    <property type="entry name" value="CYTOCHROME_P450"/>
    <property type="match status" value="1"/>
</dbReference>
<evidence type="ECO:0000256" key="2">
    <source>
        <dbReference type="RuleBase" id="RU000461"/>
    </source>
</evidence>
<comment type="similarity">
    <text evidence="1 2">Belongs to the cytochrome P450 family.</text>
</comment>
<organism evidence="3 4">
    <name type="scientific">Kibdelosporangium banguiense</name>
    <dbReference type="NCBI Taxonomy" id="1365924"/>
    <lineage>
        <taxon>Bacteria</taxon>
        <taxon>Bacillati</taxon>
        <taxon>Actinomycetota</taxon>
        <taxon>Actinomycetes</taxon>
        <taxon>Pseudonocardiales</taxon>
        <taxon>Pseudonocardiaceae</taxon>
        <taxon>Kibdelosporangium</taxon>
    </lineage>
</organism>
<dbReference type="InterPro" id="IPR001128">
    <property type="entry name" value="Cyt_P450"/>
</dbReference>
<dbReference type="InterPro" id="IPR017972">
    <property type="entry name" value="Cyt_P450_CS"/>
</dbReference>
<dbReference type="SUPFAM" id="SSF48264">
    <property type="entry name" value="Cytochrome P450"/>
    <property type="match status" value="1"/>
</dbReference>
<dbReference type="RefSeq" id="WP_209636548.1">
    <property type="nucleotide sequence ID" value="NZ_JAGINW010000001.1"/>
</dbReference>
<keyword evidence="2" id="KW-0479">Metal-binding</keyword>
<evidence type="ECO:0000313" key="3">
    <source>
        <dbReference type="EMBL" id="MBP2321591.1"/>
    </source>
</evidence>
<evidence type="ECO:0000313" key="4">
    <source>
        <dbReference type="Proteomes" id="UP001519332"/>
    </source>
</evidence>
<comment type="caution">
    <text evidence="3">The sequence shown here is derived from an EMBL/GenBank/DDBJ whole genome shotgun (WGS) entry which is preliminary data.</text>
</comment>
<sequence>MTATGNAIGPSEALGTLFTPAGKRNPYPLYEALRELGPVVRLGPKLVFVQGHDACAAALREPGLLVTDASVHRKTGMIEHSSWQCFTKIMMFSNGTDHDRLRNFSRWAYHPQSITGLRPMIEDKAKELAERLVTCDSATVDLVEGFSSRLTLAVTGELYGIPVADQLALRSTITDTTTAFEPIFDLAELADGDAGMDVLVGYMTDLVASRRREPRDDLATRMVHEADAAGTVTNDELVAGLVMFLIAGVQSPSDLIAGAIRMALRKPAQFQATDAEAFVTEVLRFDAPSQVLTRVAERDLTLDGVPVKAGARVMLLLAAANRDPSRYDEPDVFRPHRTPNRPLSFGLGMHYCLGAQLSRVQAEIGLTTLTRHFPHMSLEDEPHYRDQLVQRGLARLTVRLRPRDTRHQAML</sequence>
<dbReference type="InterPro" id="IPR036396">
    <property type="entry name" value="Cyt_P450_sf"/>
</dbReference>
<dbReference type="PANTHER" id="PTHR46696:SF1">
    <property type="entry name" value="CYTOCHROME P450 YJIB-RELATED"/>
    <property type="match status" value="1"/>
</dbReference>
<gene>
    <name evidence="3" type="ORF">JOF56_001976</name>
</gene>
<evidence type="ECO:0000256" key="1">
    <source>
        <dbReference type="ARBA" id="ARBA00010617"/>
    </source>
</evidence>